<dbReference type="NCBIfam" id="TIGR02532">
    <property type="entry name" value="IV_pilin_GFxxxE"/>
    <property type="match status" value="1"/>
</dbReference>
<evidence type="ECO:0000313" key="3">
    <source>
        <dbReference type="Proteomes" id="UP000034096"/>
    </source>
</evidence>
<evidence type="ECO:0000313" key="2">
    <source>
        <dbReference type="EMBL" id="KKQ56982.1"/>
    </source>
</evidence>
<keyword evidence="1" id="KW-0812">Transmembrane</keyword>
<accession>A0A0G0IQL1</accession>
<reference evidence="2 3" key="1">
    <citation type="journal article" date="2015" name="Nature">
        <title>rRNA introns, odd ribosomes, and small enigmatic genomes across a large radiation of phyla.</title>
        <authorList>
            <person name="Brown C.T."/>
            <person name="Hug L.A."/>
            <person name="Thomas B.C."/>
            <person name="Sharon I."/>
            <person name="Castelle C.J."/>
            <person name="Singh A."/>
            <person name="Wilkins M.J."/>
            <person name="Williams K.H."/>
            <person name="Banfield J.F."/>
        </authorList>
    </citation>
    <scope>NUCLEOTIDE SEQUENCE [LARGE SCALE GENOMIC DNA]</scope>
</reference>
<feature type="transmembrane region" description="Helical" evidence="1">
    <location>
        <begin position="6"/>
        <end position="32"/>
    </location>
</feature>
<dbReference type="InterPro" id="IPR012902">
    <property type="entry name" value="N_methyl_site"/>
</dbReference>
<keyword evidence="1" id="KW-0472">Membrane</keyword>
<dbReference type="Proteomes" id="UP000034096">
    <property type="component" value="Unassembled WGS sequence"/>
</dbReference>
<proteinExistence type="predicted"/>
<dbReference type="EMBL" id="LBUE01000001">
    <property type="protein sequence ID" value="KKQ56982.1"/>
    <property type="molecule type" value="Genomic_DNA"/>
</dbReference>
<evidence type="ECO:0008006" key="4">
    <source>
        <dbReference type="Google" id="ProtNLM"/>
    </source>
</evidence>
<sequence length="186" mass="20057">MKRGYSVVEILVVVGIFAVMAVIATQSVSLSLKSSKKSDSTMLVRNELDYTAGSIERNFQFASAIIVPGCTDQGGDATLSATPSAGFRDMKGYRGDVACLDIATGFYILNNDKRIASSSGETISYKQRLTSPNIDISNCSFSCTKQGEQIYLEFTVGAIGKNATLEENTNLITISKKILVRDAGRR</sequence>
<evidence type="ECO:0000256" key="1">
    <source>
        <dbReference type="SAM" id="Phobius"/>
    </source>
</evidence>
<keyword evidence="1" id="KW-1133">Transmembrane helix</keyword>
<dbReference type="AlphaFoldDB" id="A0A0G0IQL1"/>
<name>A0A0G0IQL1_9BACT</name>
<dbReference type="STRING" id="1618583.US75_C0001G0039"/>
<comment type="caution">
    <text evidence="2">The sequence shown here is derived from an EMBL/GenBank/DDBJ whole genome shotgun (WGS) entry which is preliminary data.</text>
</comment>
<protein>
    <recommendedName>
        <fullName evidence="4">Prepilin-type N-terminal cleavage/methylation domain-containing protein</fullName>
    </recommendedName>
</protein>
<gene>
    <name evidence="2" type="ORF">US75_C0001G0039</name>
</gene>
<organism evidence="2 3">
    <name type="scientific">Candidatus Woesebacteria bacterium GW2011_GWC1_38_13</name>
    <dbReference type="NCBI Taxonomy" id="1618583"/>
    <lineage>
        <taxon>Bacteria</taxon>
        <taxon>Candidatus Woeseibacteriota</taxon>
    </lineage>
</organism>